<sequence>MRFAVSYAFVLLVASFSCIWATPITVNRDTLQRRSKPDSRLKELGLPEVNGPMTFSLEQTVTSDSISEFRFVSLPGVELTPWKVKKIKEAVRELIERGLHKIGFRKVHPTVEELEKQLPAGIFEKFPKESPSVQVEFQFRFRGVPYNGILMNLVGNNAGEDADRGILYKNGGQIYVGPKAPPAAYLQS</sequence>
<evidence type="ECO:0000313" key="3">
    <source>
        <dbReference type="Proteomes" id="UP000772434"/>
    </source>
</evidence>
<comment type="caution">
    <text evidence="2">The sequence shown here is derived from an EMBL/GenBank/DDBJ whole genome shotgun (WGS) entry which is preliminary data.</text>
</comment>
<feature type="chain" id="PRO_5040484801" evidence="1">
    <location>
        <begin position="22"/>
        <end position="188"/>
    </location>
</feature>
<reference evidence="2" key="1">
    <citation type="submission" date="2020-11" db="EMBL/GenBank/DDBJ databases">
        <authorList>
            <consortium name="DOE Joint Genome Institute"/>
            <person name="Ahrendt S."/>
            <person name="Riley R."/>
            <person name="Andreopoulos W."/>
            <person name="Labutti K."/>
            <person name="Pangilinan J."/>
            <person name="Ruiz-Duenas F.J."/>
            <person name="Barrasa J.M."/>
            <person name="Sanchez-Garcia M."/>
            <person name="Camarero S."/>
            <person name="Miyauchi S."/>
            <person name="Serrano A."/>
            <person name="Linde D."/>
            <person name="Babiker R."/>
            <person name="Drula E."/>
            <person name="Ayuso-Fernandez I."/>
            <person name="Pacheco R."/>
            <person name="Padilla G."/>
            <person name="Ferreira P."/>
            <person name="Barriuso J."/>
            <person name="Kellner H."/>
            <person name="Castanera R."/>
            <person name="Alfaro M."/>
            <person name="Ramirez L."/>
            <person name="Pisabarro A.G."/>
            <person name="Kuo A."/>
            <person name="Tritt A."/>
            <person name="Lipzen A."/>
            <person name="He G."/>
            <person name="Yan M."/>
            <person name="Ng V."/>
            <person name="Cullen D."/>
            <person name="Martin F."/>
            <person name="Rosso M.-N."/>
            <person name="Henrissat B."/>
            <person name="Hibbett D."/>
            <person name="Martinez A.T."/>
            <person name="Grigoriev I.V."/>
        </authorList>
    </citation>
    <scope>NUCLEOTIDE SEQUENCE</scope>
    <source>
        <strain evidence="2">AH 40177</strain>
    </source>
</reference>
<dbReference type="Proteomes" id="UP000772434">
    <property type="component" value="Unassembled WGS sequence"/>
</dbReference>
<accession>A0A9P5PZ83</accession>
<proteinExistence type="predicted"/>
<dbReference type="AlphaFoldDB" id="A0A9P5PZ83"/>
<keyword evidence="1" id="KW-0732">Signal</keyword>
<evidence type="ECO:0000313" key="2">
    <source>
        <dbReference type="EMBL" id="KAF9070910.1"/>
    </source>
</evidence>
<evidence type="ECO:0000256" key="1">
    <source>
        <dbReference type="SAM" id="SignalP"/>
    </source>
</evidence>
<feature type="signal peptide" evidence="1">
    <location>
        <begin position="1"/>
        <end position="21"/>
    </location>
</feature>
<organism evidence="2 3">
    <name type="scientific">Rhodocollybia butyracea</name>
    <dbReference type="NCBI Taxonomy" id="206335"/>
    <lineage>
        <taxon>Eukaryota</taxon>
        <taxon>Fungi</taxon>
        <taxon>Dikarya</taxon>
        <taxon>Basidiomycota</taxon>
        <taxon>Agaricomycotina</taxon>
        <taxon>Agaricomycetes</taxon>
        <taxon>Agaricomycetidae</taxon>
        <taxon>Agaricales</taxon>
        <taxon>Marasmiineae</taxon>
        <taxon>Omphalotaceae</taxon>
        <taxon>Rhodocollybia</taxon>
    </lineage>
</organism>
<protein>
    <submittedName>
        <fullName evidence="2">Uncharacterized protein</fullName>
    </submittedName>
</protein>
<keyword evidence="3" id="KW-1185">Reference proteome</keyword>
<dbReference type="EMBL" id="JADNRY010000036">
    <property type="protein sequence ID" value="KAF9070910.1"/>
    <property type="molecule type" value="Genomic_DNA"/>
</dbReference>
<gene>
    <name evidence="2" type="ORF">BDP27DRAFT_1401705</name>
</gene>
<dbReference type="PROSITE" id="PS51257">
    <property type="entry name" value="PROKAR_LIPOPROTEIN"/>
    <property type="match status" value="1"/>
</dbReference>
<name>A0A9P5PZ83_9AGAR</name>